<protein>
    <submittedName>
        <fullName evidence="1">Uncharacterized protein</fullName>
    </submittedName>
</protein>
<gene>
    <name evidence="1" type="ORF">S01H1_81111</name>
</gene>
<name>X0Y8I4_9ZZZZ</name>
<feature type="non-terminal residue" evidence="1">
    <location>
        <position position="213"/>
    </location>
</feature>
<evidence type="ECO:0000313" key="1">
    <source>
        <dbReference type="EMBL" id="GAG52095.1"/>
    </source>
</evidence>
<dbReference type="AlphaFoldDB" id="X0Y8I4"/>
<proteinExistence type="predicted"/>
<sequence length="213" mass="22073">NPIVTQVASFDGPISAEWIEIAVSPLLVASGAVFDLSTVVNEPPASPTQWNGNWNYTTPNNDTVPIAGAANQSNKTLGVVNFNAEDADAGDKTVGLDAVAVGDTIAGAGRTWTVQSIAVNAGVYSFGVSPALQGTAGLDNFVFSVIVPTPIEYAVDVDYNADPSNIKGLFIVDGAYENITPDDNQYGVDILVQEAVISDQWEIVAVSEGLAGG</sequence>
<accession>X0Y8I4</accession>
<organism evidence="1">
    <name type="scientific">marine sediment metagenome</name>
    <dbReference type="NCBI Taxonomy" id="412755"/>
    <lineage>
        <taxon>unclassified sequences</taxon>
        <taxon>metagenomes</taxon>
        <taxon>ecological metagenomes</taxon>
    </lineage>
</organism>
<comment type="caution">
    <text evidence="1">The sequence shown here is derived from an EMBL/GenBank/DDBJ whole genome shotgun (WGS) entry which is preliminary data.</text>
</comment>
<dbReference type="EMBL" id="BARS01054853">
    <property type="protein sequence ID" value="GAG52095.1"/>
    <property type="molecule type" value="Genomic_DNA"/>
</dbReference>
<reference evidence="1" key="1">
    <citation type="journal article" date="2014" name="Front. Microbiol.">
        <title>High frequency of phylogenetically diverse reductive dehalogenase-homologous genes in deep subseafloor sedimentary metagenomes.</title>
        <authorList>
            <person name="Kawai M."/>
            <person name="Futagami T."/>
            <person name="Toyoda A."/>
            <person name="Takaki Y."/>
            <person name="Nishi S."/>
            <person name="Hori S."/>
            <person name="Arai W."/>
            <person name="Tsubouchi T."/>
            <person name="Morono Y."/>
            <person name="Uchiyama I."/>
            <person name="Ito T."/>
            <person name="Fujiyama A."/>
            <person name="Inagaki F."/>
            <person name="Takami H."/>
        </authorList>
    </citation>
    <scope>NUCLEOTIDE SEQUENCE</scope>
    <source>
        <strain evidence="1">Expedition CK06-06</strain>
    </source>
</reference>
<feature type="non-terminal residue" evidence="1">
    <location>
        <position position="1"/>
    </location>
</feature>